<keyword evidence="5 9" id="KW-0032">Aminotransferase</keyword>
<dbReference type="PANTHER" id="PTHR43643">
    <property type="entry name" value="HISTIDINOL-PHOSPHATE AMINOTRANSFERASE 2"/>
    <property type="match status" value="1"/>
</dbReference>
<dbReference type="OrthoDB" id="9813612at2"/>
<accession>A0A1B1YVS7</accession>
<evidence type="ECO:0000256" key="5">
    <source>
        <dbReference type="ARBA" id="ARBA00022576"/>
    </source>
</evidence>
<keyword evidence="6 9" id="KW-0808">Transferase</keyword>
<dbReference type="STRING" id="1810504.PG2T_12940"/>
<dbReference type="SUPFAM" id="SSF53383">
    <property type="entry name" value="PLP-dependent transferases"/>
    <property type="match status" value="1"/>
</dbReference>
<evidence type="ECO:0000256" key="6">
    <source>
        <dbReference type="ARBA" id="ARBA00022679"/>
    </source>
</evidence>
<dbReference type="KEGG" id="gbi:PG2T_12940"/>
<protein>
    <recommendedName>
        <fullName evidence="9">Histidinol-phosphate aminotransferase</fullName>
        <ecNumber evidence="9">2.6.1.9</ecNumber>
    </recommendedName>
    <alternativeName>
        <fullName evidence="9">Imidazole acetol-phosphate transaminase</fullName>
    </alternativeName>
</protein>
<evidence type="ECO:0000313" key="11">
    <source>
        <dbReference type="EMBL" id="ANX04990.1"/>
    </source>
</evidence>
<dbReference type="CDD" id="cd00609">
    <property type="entry name" value="AAT_like"/>
    <property type="match status" value="1"/>
</dbReference>
<dbReference type="GO" id="GO:0030170">
    <property type="term" value="F:pyridoxal phosphate binding"/>
    <property type="evidence" value="ECO:0007669"/>
    <property type="project" value="InterPro"/>
</dbReference>
<evidence type="ECO:0000259" key="10">
    <source>
        <dbReference type="Pfam" id="PF00155"/>
    </source>
</evidence>
<dbReference type="InterPro" id="IPR004839">
    <property type="entry name" value="Aminotransferase_I/II_large"/>
</dbReference>
<comment type="pathway">
    <text evidence="2 9">Amino-acid biosynthesis; L-histidine biosynthesis; L-histidine from 5-phospho-alpha-D-ribose 1-diphosphate: step 7/9.</text>
</comment>
<dbReference type="EC" id="2.6.1.9" evidence="9"/>
<dbReference type="HAMAP" id="MF_01023">
    <property type="entry name" value="HisC_aminotrans_2"/>
    <property type="match status" value="1"/>
</dbReference>
<comment type="subunit">
    <text evidence="4 9">Homodimer.</text>
</comment>
<dbReference type="InterPro" id="IPR015422">
    <property type="entry name" value="PyrdxlP-dep_Trfase_small"/>
</dbReference>
<dbReference type="RefSeq" id="WP_068806294.1">
    <property type="nucleotide sequence ID" value="NZ_CP014671.1"/>
</dbReference>
<evidence type="ECO:0000313" key="12">
    <source>
        <dbReference type="Proteomes" id="UP000092952"/>
    </source>
</evidence>
<dbReference type="InterPro" id="IPR050106">
    <property type="entry name" value="HistidinolP_aminotransfase"/>
</dbReference>
<dbReference type="NCBIfam" id="TIGR01141">
    <property type="entry name" value="hisC"/>
    <property type="match status" value="1"/>
</dbReference>
<keyword evidence="9" id="KW-0028">Amino-acid biosynthesis</keyword>
<feature type="modified residue" description="N6-(pyridoxal phosphate)lysine" evidence="9">
    <location>
        <position position="228"/>
    </location>
</feature>
<organism evidence="11 12">
    <name type="scientific">Immundisolibacter cernigliae</name>
    <dbReference type="NCBI Taxonomy" id="1810504"/>
    <lineage>
        <taxon>Bacteria</taxon>
        <taxon>Pseudomonadati</taxon>
        <taxon>Pseudomonadota</taxon>
        <taxon>Gammaproteobacteria</taxon>
        <taxon>Immundisolibacterales</taxon>
        <taxon>Immundisolibacteraceae</taxon>
        <taxon>Immundisolibacter</taxon>
    </lineage>
</organism>
<evidence type="ECO:0000256" key="2">
    <source>
        <dbReference type="ARBA" id="ARBA00005011"/>
    </source>
</evidence>
<evidence type="ECO:0000256" key="7">
    <source>
        <dbReference type="ARBA" id="ARBA00022898"/>
    </source>
</evidence>
<dbReference type="InterPro" id="IPR005861">
    <property type="entry name" value="HisP_aminotrans"/>
</dbReference>
<feature type="domain" description="Aminotransferase class I/classII large" evidence="10">
    <location>
        <begin position="36"/>
        <end position="361"/>
    </location>
</feature>
<gene>
    <name evidence="9" type="primary">hisC</name>
    <name evidence="11" type="ORF">PG2T_12940</name>
</gene>
<reference evidence="12" key="1">
    <citation type="submission" date="2016-03" db="EMBL/GenBank/DDBJ databases">
        <title>Complete genome sequence of Solimmundus cernigliae, representing a novel lineage of polycyclic aromatic hydrocarbon degraders within the Gammaproteobacteria.</title>
        <authorList>
            <person name="Singleton D.R."/>
            <person name="Dickey A.N."/>
            <person name="Scholl E.H."/>
            <person name="Wright F.A."/>
            <person name="Aitken M.D."/>
        </authorList>
    </citation>
    <scope>NUCLEOTIDE SEQUENCE [LARGE SCALE GENOMIC DNA]</scope>
    <source>
        <strain evidence="12">TR3.2</strain>
    </source>
</reference>
<dbReference type="Pfam" id="PF00155">
    <property type="entry name" value="Aminotran_1_2"/>
    <property type="match status" value="1"/>
</dbReference>
<evidence type="ECO:0000256" key="3">
    <source>
        <dbReference type="ARBA" id="ARBA00007970"/>
    </source>
</evidence>
<dbReference type="Gene3D" id="3.40.640.10">
    <property type="entry name" value="Type I PLP-dependent aspartate aminotransferase-like (Major domain)"/>
    <property type="match status" value="1"/>
</dbReference>
<dbReference type="Gene3D" id="3.90.1150.10">
    <property type="entry name" value="Aspartate Aminotransferase, domain 1"/>
    <property type="match status" value="1"/>
</dbReference>
<dbReference type="Proteomes" id="UP000092952">
    <property type="component" value="Chromosome"/>
</dbReference>
<dbReference type="AlphaFoldDB" id="A0A1B1YVS7"/>
<keyword evidence="9" id="KW-0368">Histidine biosynthesis</keyword>
<dbReference type="EMBL" id="CP014671">
    <property type="protein sequence ID" value="ANX04990.1"/>
    <property type="molecule type" value="Genomic_DNA"/>
</dbReference>
<evidence type="ECO:0000256" key="9">
    <source>
        <dbReference type="HAMAP-Rule" id="MF_01023"/>
    </source>
</evidence>
<dbReference type="GO" id="GO:0004400">
    <property type="term" value="F:histidinol-phosphate transaminase activity"/>
    <property type="evidence" value="ECO:0007669"/>
    <property type="project" value="UniProtKB-UniRule"/>
</dbReference>
<dbReference type="UniPathway" id="UPA00031">
    <property type="reaction ID" value="UER00012"/>
</dbReference>
<comment type="similarity">
    <text evidence="3 9">Belongs to the class-II pyridoxal-phosphate-dependent aminotransferase family. Histidinol-phosphate aminotransferase subfamily.</text>
</comment>
<comment type="cofactor">
    <cofactor evidence="1 9">
        <name>pyridoxal 5'-phosphate</name>
        <dbReference type="ChEBI" id="CHEBI:597326"/>
    </cofactor>
</comment>
<evidence type="ECO:0000256" key="1">
    <source>
        <dbReference type="ARBA" id="ARBA00001933"/>
    </source>
</evidence>
<name>A0A1B1YVS7_9GAMM</name>
<keyword evidence="12" id="KW-1185">Reference proteome</keyword>
<dbReference type="PANTHER" id="PTHR43643:SF3">
    <property type="entry name" value="HISTIDINOL-PHOSPHATE AMINOTRANSFERASE"/>
    <property type="match status" value="1"/>
</dbReference>
<dbReference type="InterPro" id="IPR015424">
    <property type="entry name" value="PyrdxlP-dep_Trfase"/>
</dbReference>
<keyword evidence="7 9" id="KW-0663">Pyridoxal phosphate</keyword>
<sequence length="367" mass="38919">MSLSIRDLATPGVRALQPYQPGKPLGELEREYGIRDAIKLASNENPLGPSPLGLAAARQALGEVELYPDSHGFALKQALATALAVDPGQLVLGNGSNEILQLVARAFLNPGDEVVVAQYAFAIFTTVAVSAGGSVVTVPARDWGADLPAMRAAVTDRTRVIFLANPNNPTGTWHRAAPLRAFLESLPQHVVVVLDEAYCEYVSEPDYPNGLAWLAQFPNLLVSRTFSKIYGLAGLRLGYGVASAPMADLLNRLREPFTVNNLALAAGEAALADHEHVRRARDANAQGLVALVAACERLGLACIPSVGNFIAVDVGRPAGPVYEALLRRGVIVRPLAPYGMPNHLRITIGTPAQMDRLLAALPQALAG</sequence>
<dbReference type="GO" id="GO:0000105">
    <property type="term" value="P:L-histidine biosynthetic process"/>
    <property type="evidence" value="ECO:0007669"/>
    <property type="project" value="UniProtKB-UniRule"/>
</dbReference>
<evidence type="ECO:0000256" key="8">
    <source>
        <dbReference type="ARBA" id="ARBA00047481"/>
    </source>
</evidence>
<dbReference type="InParanoid" id="A0A1B1YVS7"/>
<comment type="catalytic activity">
    <reaction evidence="8 9">
        <text>L-histidinol phosphate + 2-oxoglutarate = 3-(imidazol-4-yl)-2-oxopropyl phosphate + L-glutamate</text>
        <dbReference type="Rhea" id="RHEA:23744"/>
        <dbReference type="ChEBI" id="CHEBI:16810"/>
        <dbReference type="ChEBI" id="CHEBI:29985"/>
        <dbReference type="ChEBI" id="CHEBI:57766"/>
        <dbReference type="ChEBI" id="CHEBI:57980"/>
        <dbReference type="EC" id="2.6.1.9"/>
    </reaction>
</comment>
<proteinExistence type="inferred from homology"/>
<evidence type="ECO:0000256" key="4">
    <source>
        <dbReference type="ARBA" id="ARBA00011738"/>
    </source>
</evidence>
<dbReference type="InterPro" id="IPR015421">
    <property type="entry name" value="PyrdxlP-dep_Trfase_major"/>
</dbReference>